<protein>
    <recommendedName>
        <fullName evidence="3">Zinc-dependent peptidase</fullName>
    </recommendedName>
</protein>
<evidence type="ECO:0000313" key="1">
    <source>
        <dbReference type="EMBL" id="AQS47264.1"/>
    </source>
</evidence>
<proteinExistence type="predicted"/>
<dbReference type="InterPro" id="IPR024079">
    <property type="entry name" value="MetalloPept_cat_dom_sf"/>
</dbReference>
<dbReference type="Pfam" id="PF06167">
    <property type="entry name" value="Peptidase_M90"/>
    <property type="match status" value="1"/>
</dbReference>
<dbReference type="CDD" id="cd20169">
    <property type="entry name" value="Peptidase_M90_mtfA"/>
    <property type="match status" value="1"/>
</dbReference>
<name>A0ABM6IF23_9RHOB</name>
<organism evidence="1 2">
    <name type="scientific">Thioclava nitratireducens</name>
    <dbReference type="NCBI Taxonomy" id="1915078"/>
    <lineage>
        <taxon>Bacteria</taxon>
        <taxon>Pseudomonadati</taxon>
        <taxon>Pseudomonadota</taxon>
        <taxon>Alphaproteobacteria</taxon>
        <taxon>Rhodobacterales</taxon>
        <taxon>Paracoccaceae</taxon>
        <taxon>Thioclava</taxon>
    </lineage>
</organism>
<dbReference type="RefSeq" id="WP_075777146.1">
    <property type="nucleotide sequence ID" value="NZ_CP019437.1"/>
</dbReference>
<dbReference type="Proteomes" id="UP000185622">
    <property type="component" value="Chromosome"/>
</dbReference>
<accession>A0ABM6IF23</accession>
<reference evidence="1 2" key="1">
    <citation type="submission" date="2017-01" db="EMBL/GenBank/DDBJ databases">
        <title>The complete genome sequence of a sulfur-oxidizing marine bacterium Thioclava sp. 25B10_4T.</title>
        <authorList>
            <person name="Liu Y."/>
            <person name="Lai Q."/>
            <person name="Shao Z."/>
        </authorList>
    </citation>
    <scope>NUCLEOTIDE SEQUENCE [LARGE SCALE GENOMIC DNA]</scope>
    <source>
        <strain evidence="1 2">25B10_4</strain>
    </source>
</reference>
<dbReference type="Gene3D" id="3.40.390.10">
    <property type="entry name" value="Collagenase (Catalytic Domain)"/>
    <property type="match status" value="1"/>
</dbReference>
<dbReference type="Gene3D" id="1.10.472.150">
    <property type="entry name" value="Glucose-regulated metallo-peptidase M90, N-terminal domain"/>
    <property type="match status" value="1"/>
</dbReference>
<gene>
    <name evidence="1" type="ORF">BMG03_05225</name>
</gene>
<dbReference type="SUPFAM" id="SSF55486">
    <property type="entry name" value="Metalloproteases ('zincins'), catalytic domain"/>
    <property type="match status" value="1"/>
</dbReference>
<dbReference type="InterPro" id="IPR010384">
    <property type="entry name" value="MtfA_fam"/>
</dbReference>
<dbReference type="PANTHER" id="PTHR30164">
    <property type="entry name" value="MTFA PEPTIDASE"/>
    <property type="match status" value="1"/>
</dbReference>
<dbReference type="PANTHER" id="PTHR30164:SF2">
    <property type="entry name" value="PROTEIN MTFA"/>
    <property type="match status" value="1"/>
</dbReference>
<evidence type="ECO:0000313" key="2">
    <source>
        <dbReference type="Proteomes" id="UP000185622"/>
    </source>
</evidence>
<dbReference type="EMBL" id="CP019437">
    <property type="protein sequence ID" value="AQS47264.1"/>
    <property type="molecule type" value="Genomic_DNA"/>
</dbReference>
<evidence type="ECO:0008006" key="3">
    <source>
        <dbReference type="Google" id="ProtNLM"/>
    </source>
</evidence>
<keyword evidence="2" id="KW-1185">Reference proteome</keyword>
<dbReference type="InterPro" id="IPR042252">
    <property type="entry name" value="MtfA_N"/>
</dbReference>
<sequence length="269" mass="30635">MTALLILVIIATGCIGYLFWFKRQKRAHLLNTALPEPQRVIVQQQVPLIRKLPPDLRDRLEGKISLLLDQVDFIGCDGLDVTDEMRLSIAAQACLLIVNSPSWYDHLRTILIYPGAFKSRQAQRNGYVLTERETIRTGESWARGPVVLSWTHAQRGAFNDHDGHNVVFHEFAHQLDDLSGRTDGIPALEKDQSFSGWVTVFAEAYKHHVQQVSHGRRTVIDAYGAEGPEEFFAVLVEVFFERPVELKHAEPALYDQLTTYFRLDPTTWA</sequence>